<feature type="chain" id="PRO_5036771058" evidence="1">
    <location>
        <begin position="21"/>
        <end position="374"/>
    </location>
</feature>
<proteinExistence type="predicted"/>
<organism evidence="2 3">
    <name type="scientific">Fibrella aquatilis</name>
    <dbReference type="NCBI Taxonomy" id="2817059"/>
    <lineage>
        <taxon>Bacteria</taxon>
        <taxon>Pseudomonadati</taxon>
        <taxon>Bacteroidota</taxon>
        <taxon>Cytophagia</taxon>
        <taxon>Cytophagales</taxon>
        <taxon>Spirosomataceae</taxon>
        <taxon>Fibrella</taxon>
    </lineage>
</organism>
<dbReference type="RefSeq" id="WP_207335455.1">
    <property type="nucleotide sequence ID" value="NZ_JAFMYU010000007.1"/>
</dbReference>
<feature type="signal peptide" evidence="1">
    <location>
        <begin position="1"/>
        <end position="20"/>
    </location>
</feature>
<accession>A0A939G5B7</accession>
<dbReference type="EMBL" id="JAFMYU010000007">
    <property type="protein sequence ID" value="MBO0931483.1"/>
    <property type="molecule type" value="Genomic_DNA"/>
</dbReference>
<protein>
    <submittedName>
        <fullName evidence="2">Uncharacterized protein</fullName>
    </submittedName>
</protein>
<comment type="caution">
    <text evidence="2">The sequence shown here is derived from an EMBL/GenBank/DDBJ whole genome shotgun (WGS) entry which is preliminary data.</text>
</comment>
<sequence>MKTVLLVTLLLAGFSAATYAQVLPVDTTNGRSYYILLKDGSHIHGRIVRSDSVMYVVKPRVGPVTYVERALFGSISSTAPVPAADLTYYTQQTVSGPGQTTVAPNQYVISLSDGTVLSGQVLSQDSSRVVIKTNTIGTVYVPADRVLRMERSYLAGNMANRRQPVEGEYPNVFPQYLNFMPTAYQAERGRVYYRNSMLYFSQFDVGVTDNWSISAGAFLFPITSFGWLTTKLSVPLGERARIAVQGQLFYGSTNFIYRSTFNTNFVQGILSLGTSQKNVTIGLGFSGQRGSTGQLVTVGFVRKVNPMLTFISENQFIVNNYGDSTIKLAGGVRFDRRRHSFDLSGNVFITPGYFGNSAQFVPLPWLSYQVRVGQ</sequence>
<evidence type="ECO:0000313" key="3">
    <source>
        <dbReference type="Proteomes" id="UP000664795"/>
    </source>
</evidence>
<dbReference type="AlphaFoldDB" id="A0A939G5B7"/>
<keyword evidence="3" id="KW-1185">Reference proteome</keyword>
<evidence type="ECO:0000256" key="1">
    <source>
        <dbReference type="SAM" id="SignalP"/>
    </source>
</evidence>
<gene>
    <name evidence="2" type="ORF">J2I48_10785</name>
</gene>
<reference evidence="2 3" key="1">
    <citation type="submission" date="2021-03" db="EMBL/GenBank/DDBJ databases">
        <title>Fibrella sp. HMF5036 genome sequencing and assembly.</title>
        <authorList>
            <person name="Kang H."/>
            <person name="Kim H."/>
            <person name="Bae S."/>
            <person name="Joh K."/>
        </authorList>
    </citation>
    <scope>NUCLEOTIDE SEQUENCE [LARGE SCALE GENOMIC DNA]</scope>
    <source>
        <strain evidence="2 3">HMF5036</strain>
    </source>
</reference>
<dbReference type="Proteomes" id="UP000664795">
    <property type="component" value="Unassembled WGS sequence"/>
</dbReference>
<keyword evidence="1" id="KW-0732">Signal</keyword>
<name>A0A939G5B7_9BACT</name>
<evidence type="ECO:0000313" key="2">
    <source>
        <dbReference type="EMBL" id="MBO0931483.1"/>
    </source>
</evidence>